<dbReference type="GO" id="GO:0003677">
    <property type="term" value="F:DNA binding"/>
    <property type="evidence" value="ECO:0007669"/>
    <property type="project" value="UniProtKB-UniRule"/>
</dbReference>
<accession>A0A1C5HCQ4</accession>
<dbReference type="EMBL" id="LT607754">
    <property type="protein sequence ID" value="SCG43796.1"/>
    <property type="molecule type" value="Genomic_DNA"/>
</dbReference>
<dbReference type="GO" id="GO:0006310">
    <property type="term" value="P:DNA recombination"/>
    <property type="evidence" value="ECO:0007669"/>
    <property type="project" value="UniProtKB-KW"/>
</dbReference>
<dbReference type="Pfam" id="PF22022">
    <property type="entry name" value="Phage_int_M"/>
    <property type="match status" value="1"/>
</dbReference>
<sequence length="418" mass="48099">MAVDDLWYLTKRGPDGERVKSKRHGRGKRWRCRYEDASGRPRTRFFDRKADADAWDKKASSGTAEETQVDQGERRTTFHDYAERWRLSRQIGQALDYQRHIESRLRHHHYPHFGHRPIRAITVTDVLEWVAKLLQNNVAQSSVKTYFDLLNNIMNSAVADKVIPDNPCKSIRLFAILRGFSRAPKWVPTDDDVLALVDVVPDEYQAAIWAGAGEGMRLGEVLGLEDSTRCIDPERQEVHVVQQLRFHKATYGGFYLAPPKAGSVGDVDLDDHVSAVFAEHVRKYPPVLVELPDVTAGTPDPGKEPKRRLVPLLFTDDQGRPIHDQRWSDLWQTWRKAAGWPDEGTFHSLRHYFATRLITSGADPTDVQNALRHSSLRITLETYVHWWPKKDRRRNIISSALRDASAKRQRSPENQDQH</sequence>
<keyword evidence="2 4" id="KW-0238">DNA-binding</keyword>
<comment type="similarity">
    <text evidence="1">Belongs to the 'phage' integrase family.</text>
</comment>
<dbReference type="SUPFAM" id="SSF56349">
    <property type="entry name" value="DNA breaking-rejoining enzymes"/>
    <property type="match status" value="1"/>
</dbReference>
<proteinExistence type="inferred from homology"/>
<dbReference type="Gene3D" id="1.10.443.10">
    <property type="entry name" value="Intergrase catalytic core"/>
    <property type="match status" value="1"/>
</dbReference>
<dbReference type="InterPro" id="IPR011010">
    <property type="entry name" value="DNA_brk_join_enz"/>
</dbReference>
<feature type="domain" description="Tyr recombinase" evidence="5">
    <location>
        <begin position="182"/>
        <end position="398"/>
    </location>
</feature>
<reference evidence="8" key="1">
    <citation type="submission" date="2016-06" db="EMBL/GenBank/DDBJ databases">
        <authorList>
            <person name="Varghese N."/>
            <person name="Submissions Spin"/>
        </authorList>
    </citation>
    <scope>NUCLEOTIDE SEQUENCE [LARGE SCALE GENOMIC DNA]</scope>
    <source>
        <strain evidence="8">DSM 43819</strain>
    </source>
</reference>
<evidence type="ECO:0000313" key="7">
    <source>
        <dbReference type="EMBL" id="SCG43796.1"/>
    </source>
</evidence>
<dbReference type="OrthoDB" id="1850235at2"/>
<protein>
    <submittedName>
        <fullName evidence="7">Site-specific recombinase XerD</fullName>
    </submittedName>
</protein>
<feature type="domain" description="Core-binding (CB)" evidence="6">
    <location>
        <begin position="76"/>
        <end position="158"/>
    </location>
</feature>
<dbReference type="PROSITE" id="PS51898">
    <property type="entry name" value="TYR_RECOMBINASE"/>
    <property type="match status" value="1"/>
</dbReference>
<dbReference type="Proteomes" id="UP000198221">
    <property type="component" value="Chromosome I"/>
</dbReference>
<organism evidence="7 8">
    <name type="scientific">Micromonospora inositola</name>
    <dbReference type="NCBI Taxonomy" id="47865"/>
    <lineage>
        <taxon>Bacteria</taxon>
        <taxon>Bacillati</taxon>
        <taxon>Actinomycetota</taxon>
        <taxon>Actinomycetes</taxon>
        <taxon>Micromonosporales</taxon>
        <taxon>Micromonosporaceae</taxon>
        <taxon>Micromonospora</taxon>
    </lineage>
</organism>
<keyword evidence="3" id="KW-0233">DNA recombination</keyword>
<dbReference type="InterPro" id="IPR053876">
    <property type="entry name" value="Phage_int_M"/>
</dbReference>
<evidence type="ECO:0000256" key="1">
    <source>
        <dbReference type="ARBA" id="ARBA00008857"/>
    </source>
</evidence>
<evidence type="ECO:0000313" key="8">
    <source>
        <dbReference type="Proteomes" id="UP000198221"/>
    </source>
</evidence>
<dbReference type="Gene3D" id="1.10.150.130">
    <property type="match status" value="1"/>
</dbReference>
<evidence type="ECO:0000259" key="5">
    <source>
        <dbReference type="PROSITE" id="PS51898"/>
    </source>
</evidence>
<dbReference type="GO" id="GO:0015074">
    <property type="term" value="P:DNA integration"/>
    <property type="evidence" value="ECO:0007669"/>
    <property type="project" value="InterPro"/>
</dbReference>
<dbReference type="InterPro" id="IPR044068">
    <property type="entry name" value="CB"/>
</dbReference>
<evidence type="ECO:0000256" key="3">
    <source>
        <dbReference type="ARBA" id="ARBA00023172"/>
    </source>
</evidence>
<evidence type="ECO:0000259" key="6">
    <source>
        <dbReference type="PROSITE" id="PS51900"/>
    </source>
</evidence>
<evidence type="ECO:0000256" key="4">
    <source>
        <dbReference type="PROSITE-ProRule" id="PRU01248"/>
    </source>
</evidence>
<dbReference type="InterPro" id="IPR013762">
    <property type="entry name" value="Integrase-like_cat_sf"/>
</dbReference>
<dbReference type="AlphaFoldDB" id="A0A1C5HCQ4"/>
<dbReference type="PROSITE" id="PS51900">
    <property type="entry name" value="CB"/>
    <property type="match status" value="1"/>
</dbReference>
<dbReference type="RefSeq" id="WP_089011317.1">
    <property type="nucleotide sequence ID" value="NZ_LT607754.1"/>
</dbReference>
<dbReference type="InterPro" id="IPR050090">
    <property type="entry name" value="Tyrosine_recombinase_XerCD"/>
</dbReference>
<name>A0A1C5HCQ4_9ACTN</name>
<dbReference type="CDD" id="cd01189">
    <property type="entry name" value="INT_ICEBs1_C_like"/>
    <property type="match status" value="1"/>
</dbReference>
<dbReference type="InterPro" id="IPR002104">
    <property type="entry name" value="Integrase_catalytic"/>
</dbReference>
<dbReference type="PANTHER" id="PTHR30349:SF64">
    <property type="entry name" value="PROPHAGE INTEGRASE INTD-RELATED"/>
    <property type="match status" value="1"/>
</dbReference>
<evidence type="ECO:0000256" key="2">
    <source>
        <dbReference type="ARBA" id="ARBA00023125"/>
    </source>
</evidence>
<dbReference type="PANTHER" id="PTHR30349">
    <property type="entry name" value="PHAGE INTEGRASE-RELATED"/>
    <property type="match status" value="1"/>
</dbReference>
<keyword evidence="8" id="KW-1185">Reference proteome</keyword>
<dbReference type="Pfam" id="PF00589">
    <property type="entry name" value="Phage_integrase"/>
    <property type="match status" value="1"/>
</dbReference>
<dbReference type="InterPro" id="IPR010998">
    <property type="entry name" value="Integrase_recombinase_N"/>
</dbReference>
<gene>
    <name evidence="7" type="ORF">GA0070613_1138</name>
</gene>